<organism evidence="1 2">
    <name type="scientific">Dentipellis fragilis</name>
    <dbReference type="NCBI Taxonomy" id="205917"/>
    <lineage>
        <taxon>Eukaryota</taxon>
        <taxon>Fungi</taxon>
        <taxon>Dikarya</taxon>
        <taxon>Basidiomycota</taxon>
        <taxon>Agaricomycotina</taxon>
        <taxon>Agaricomycetes</taxon>
        <taxon>Russulales</taxon>
        <taxon>Hericiaceae</taxon>
        <taxon>Dentipellis</taxon>
    </lineage>
</organism>
<name>A0A4Y9YWH9_9AGAM</name>
<evidence type="ECO:0000313" key="2">
    <source>
        <dbReference type="Proteomes" id="UP000298327"/>
    </source>
</evidence>
<dbReference type="Proteomes" id="UP000298327">
    <property type="component" value="Unassembled WGS sequence"/>
</dbReference>
<gene>
    <name evidence="1" type="ORF">EVG20_g5006</name>
</gene>
<proteinExistence type="predicted"/>
<dbReference type="EMBL" id="SEOQ01000279">
    <property type="protein sequence ID" value="TFY66087.1"/>
    <property type="molecule type" value="Genomic_DNA"/>
</dbReference>
<comment type="caution">
    <text evidence="1">The sequence shown here is derived from an EMBL/GenBank/DDBJ whole genome shotgun (WGS) entry which is preliminary data.</text>
</comment>
<reference evidence="1 2" key="1">
    <citation type="submission" date="2019-02" db="EMBL/GenBank/DDBJ databases">
        <title>Genome sequencing of the rare red list fungi Dentipellis fragilis.</title>
        <authorList>
            <person name="Buettner E."/>
            <person name="Kellner H."/>
        </authorList>
    </citation>
    <scope>NUCLEOTIDE SEQUENCE [LARGE SCALE GENOMIC DNA]</scope>
    <source>
        <strain evidence="1 2">DSM 105465</strain>
    </source>
</reference>
<sequence>MSAQIYSPQGLKQCVNPAGRIGYGTSDLSFNSSPFTQSNPSFVSSSSDIDIIMNALNGPYDNSIGSSFRTTYNSNAYRASLLARDPLDPFSLIALDGVFGDSSNLPSSTADSQMSTSTDMQIARNIAPAGEPHFTIFNETPAHGSLESQHPESKTPPPIPALFVTPQDLLLTPSSSARAPHLFPILHLAPNPGNAYHLKRAHDADMKKWHGRKHRSSQKEVLNKLCDALYSPEDPAPRFKLHCLNRALEHISDSMRMSDVRALEEDYKKQLAIKDAQLRELGRRMEILRDAFVSVAGQDSFRSLMAGT</sequence>
<dbReference type="OrthoDB" id="10417917at2759"/>
<evidence type="ECO:0000313" key="1">
    <source>
        <dbReference type="EMBL" id="TFY66087.1"/>
    </source>
</evidence>
<protein>
    <submittedName>
        <fullName evidence="1">Uncharacterized protein</fullName>
    </submittedName>
</protein>
<dbReference type="AlphaFoldDB" id="A0A4Y9YWH9"/>
<keyword evidence="2" id="KW-1185">Reference proteome</keyword>
<accession>A0A4Y9YWH9</accession>